<dbReference type="GO" id="GO:0046052">
    <property type="term" value="P:UTP catabolic process"/>
    <property type="evidence" value="ECO:0007669"/>
    <property type="project" value="TreeGrafter"/>
</dbReference>
<comment type="caution">
    <text evidence="3">The sequence shown here is derived from an EMBL/GenBank/DDBJ whole genome shotgun (WGS) entry which is preliminary data.</text>
</comment>
<dbReference type="PANTHER" id="PTHR30522">
    <property type="entry name" value="NUCLEOSIDE TRIPHOSPHATE PYROPHOSPHOHYDROLASE"/>
    <property type="match status" value="1"/>
</dbReference>
<dbReference type="InterPro" id="IPR000878">
    <property type="entry name" value="4pyrrol_Mease"/>
</dbReference>
<dbReference type="InterPro" id="IPR011551">
    <property type="entry name" value="NTP_PyrPHydrolase_MazG"/>
</dbReference>
<dbReference type="Pfam" id="PF03819">
    <property type="entry name" value="MazG"/>
    <property type="match status" value="1"/>
</dbReference>
<dbReference type="EMBL" id="DXBS01000007">
    <property type="protein sequence ID" value="HIZ23924.1"/>
    <property type="molecule type" value="Genomic_DNA"/>
</dbReference>
<evidence type="ECO:0000313" key="3">
    <source>
        <dbReference type="EMBL" id="HIZ23924.1"/>
    </source>
</evidence>
<dbReference type="EC" id="3.6.1.9" evidence="3"/>
<dbReference type="GO" id="GO:0006950">
    <property type="term" value="P:response to stress"/>
    <property type="evidence" value="ECO:0007669"/>
    <property type="project" value="UniProtKB-ARBA"/>
</dbReference>
<dbReference type="SUPFAM" id="SSF53790">
    <property type="entry name" value="Tetrapyrrole methylase"/>
    <property type="match status" value="1"/>
</dbReference>
<name>A0A9D2IUT9_9FIRM</name>
<dbReference type="NCBIfam" id="NF007113">
    <property type="entry name" value="PRK09562.1"/>
    <property type="match status" value="1"/>
</dbReference>
<dbReference type="Gene3D" id="3.40.1010.10">
    <property type="entry name" value="Cobalt-precorrin-4 Transmethylase, Domain 1"/>
    <property type="match status" value="1"/>
</dbReference>
<dbReference type="FunFam" id="1.10.287.1080:FF:000001">
    <property type="entry name" value="Nucleoside triphosphate pyrophosphohydrolase"/>
    <property type="match status" value="1"/>
</dbReference>
<dbReference type="GO" id="GO:0047429">
    <property type="term" value="F:nucleoside triphosphate diphosphatase activity"/>
    <property type="evidence" value="ECO:0007669"/>
    <property type="project" value="UniProtKB-EC"/>
</dbReference>
<evidence type="ECO:0000259" key="1">
    <source>
        <dbReference type="Pfam" id="PF00590"/>
    </source>
</evidence>
<evidence type="ECO:0000313" key="4">
    <source>
        <dbReference type="Proteomes" id="UP000824044"/>
    </source>
</evidence>
<dbReference type="InterPro" id="IPR048011">
    <property type="entry name" value="NTP-PPase_MazG-like_C"/>
</dbReference>
<dbReference type="Pfam" id="PF00590">
    <property type="entry name" value="TP_methylase"/>
    <property type="match status" value="1"/>
</dbReference>
<keyword evidence="3" id="KW-0378">Hydrolase</keyword>
<dbReference type="InterPro" id="IPR035013">
    <property type="entry name" value="YabN_N"/>
</dbReference>
<reference evidence="3" key="1">
    <citation type="journal article" date="2021" name="PeerJ">
        <title>Extensive microbial diversity within the chicken gut microbiome revealed by metagenomics and culture.</title>
        <authorList>
            <person name="Gilroy R."/>
            <person name="Ravi A."/>
            <person name="Getino M."/>
            <person name="Pursley I."/>
            <person name="Horton D.L."/>
            <person name="Alikhan N.F."/>
            <person name="Baker D."/>
            <person name="Gharbi K."/>
            <person name="Hall N."/>
            <person name="Watson M."/>
            <person name="Adriaenssens E.M."/>
            <person name="Foster-Nyarko E."/>
            <person name="Jarju S."/>
            <person name="Secka A."/>
            <person name="Antonio M."/>
            <person name="Oren A."/>
            <person name="Chaudhuri R.R."/>
            <person name="La Ragione R."/>
            <person name="Hildebrand F."/>
            <person name="Pallen M.J."/>
        </authorList>
    </citation>
    <scope>NUCLEOTIDE SEQUENCE</scope>
    <source>
        <strain evidence="3">CHK33-5263</strain>
    </source>
</reference>
<sequence>MITIIGLGAQKGDVTQRALDALRKADRVLVRTAAHPSVQSLREAGIPFETLDALYERCRTYETLTRAIVREVRRAGREGNVCYCVDGSVTEDGAARALATGRTAVIDGVSKASAAAACAGVFGAYTAMSAYEAAECELTAPLVLYDLADRSLASDVKLALAERFGDEADVALVAGGKVKKIKLYELDRQSGYTVDTALVLYDVPLLQKKRFDLYDLLAILRRLRAPDGCPWDRVQTHESIRINCLEEAYELVDAIDLDDPDKMCEEAGDVLMQAAFHTLIEEERGHFTMTDVVSGTCEKLITRHTHVFGQDKASEADGALTVWEKNKMKEKHQETFSDAVEDVPAVFPALLRAQKIAKRTEKGGWKFASFDGAVSSLRTSLEALKAANEAGDKQKTASLLGEALMCMAWLGRAVGVDCEQALLDTVKKMQQRYVRFETIVRADGKDVNALSPEEFENYYQEAMRG</sequence>
<dbReference type="SUPFAM" id="SSF101386">
    <property type="entry name" value="all-alpha NTP pyrophosphatases"/>
    <property type="match status" value="2"/>
</dbReference>
<proteinExistence type="predicted"/>
<accession>A0A9D2IUT9</accession>
<organism evidence="3 4">
    <name type="scientific">Candidatus Gallimonas intestinigallinarum</name>
    <dbReference type="NCBI Taxonomy" id="2838604"/>
    <lineage>
        <taxon>Bacteria</taxon>
        <taxon>Bacillati</taxon>
        <taxon>Bacillota</taxon>
        <taxon>Clostridia</taxon>
        <taxon>Candidatus Gallimonas</taxon>
    </lineage>
</organism>
<dbReference type="CDD" id="cd11529">
    <property type="entry name" value="NTP-PPase_MazG_Cterm"/>
    <property type="match status" value="1"/>
</dbReference>
<dbReference type="Gene3D" id="1.10.287.1080">
    <property type="entry name" value="MazG-like"/>
    <property type="match status" value="2"/>
</dbReference>
<feature type="domain" description="Tetrapyrrole methylase" evidence="1">
    <location>
        <begin position="1"/>
        <end position="121"/>
    </location>
</feature>
<feature type="domain" description="NTP pyrophosphohydrolase MazG-like" evidence="2">
    <location>
        <begin position="235"/>
        <end position="308"/>
    </location>
</feature>
<dbReference type="PANTHER" id="PTHR30522:SF0">
    <property type="entry name" value="NUCLEOSIDE TRIPHOSPHATE PYROPHOSPHOHYDROLASE"/>
    <property type="match status" value="1"/>
</dbReference>
<dbReference type="InterPro" id="IPR035996">
    <property type="entry name" value="4pyrrol_Methylase_sf"/>
</dbReference>
<dbReference type="CDD" id="cd11723">
    <property type="entry name" value="YabN_N_like"/>
    <property type="match status" value="1"/>
</dbReference>
<dbReference type="GO" id="GO:0046047">
    <property type="term" value="P:TTP catabolic process"/>
    <property type="evidence" value="ECO:0007669"/>
    <property type="project" value="TreeGrafter"/>
</dbReference>
<dbReference type="GO" id="GO:0046076">
    <property type="term" value="P:dTTP catabolic process"/>
    <property type="evidence" value="ECO:0007669"/>
    <property type="project" value="TreeGrafter"/>
</dbReference>
<protein>
    <submittedName>
        <fullName evidence="3">Nucleoside triphosphate pyrophosphohydrolase</fullName>
        <ecNumber evidence="3">3.6.1.9</ecNumber>
    </submittedName>
</protein>
<dbReference type="GO" id="GO:0046061">
    <property type="term" value="P:dATP catabolic process"/>
    <property type="evidence" value="ECO:0007669"/>
    <property type="project" value="TreeGrafter"/>
</dbReference>
<dbReference type="Proteomes" id="UP000824044">
    <property type="component" value="Unassembled WGS sequence"/>
</dbReference>
<dbReference type="AlphaFoldDB" id="A0A9D2IUT9"/>
<reference evidence="3" key="2">
    <citation type="submission" date="2021-04" db="EMBL/GenBank/DDBJ databases">
        <authorList>
            <person name="Gilroy R."/>
        </authorList>
    </citation>
    <scope>NUCLEOTIDE SEQUENCE</scope>
    <source>
        <strain evidence="3">CHK33-5263</strain>
    </source>
</reference>
<dbReference type="InterPro" id="IPR014777">
    <property type="entry name" value="4pyrrole_Mease_sub1"/>
</dbReference>
<dbReference type="InterPro" id="IPR004518">
    <property type="entry name" value="MazG-like_dom"/>
</dbReference>
<dbReference type="CDD" id="cd11528">
    <property type="entry name" value="NTP-PPase_MazG_Nterm"/>
    <property type="match status" value="1"/>
</dbReference>
<evidence type="ECO:0000259" key="2">
    <source>
        <dbReference type="Pfam" id="PF03819"/>
    </source>
</evidence>
<dbReference type="GO" id="GO:0008168">
    <property type="term" value="F:methyltransferase activity"/>
    <property type="evidence" value="ECO:0007669"/>
    <property type="project" value="InterPro"/>
</dbReference>
<dbReference type="NCBIfam" id="TIGR00444">
    <property type="entry name" value="mazG"/>
    <property type="match status" value="1"/>
</dbReference>
<dbReference type="GO" id="GO:0006203">
    <property type="term" value="P:dGTP catabolic process"/>
    <property type="evidence" value="ECO:0007669"/>
    <property type="project" value="TreeGrafter"/>
</dbReference>
<dbReference type="GO" id="GO:0046081">
    <property type="term" value="P:dUTP catabolic process"/>
    <property type="evidence" value="ECO:0007669"/>
    <property type="project" value="TreeGrafter"/>
</dbReference>
<gene>
    <name evidence="3" type="primary">mazG</name>
    <name evidence="3" type="ORF">H9812_00390</name>
</gene>
<dbReference type="InterPro" id="IPR048015">
    <property type="entry name" value="NTP-PPase_MazG-like_N"/>
</dbReference>